<dbReference type="EMBL" id="MFNE01000011">
    <property type="protein sequence ID" value="OGG96529.1"/>
    <property type="molecule type" value="Genomic_DNA"/>
</dbReference>
<reference evidence="1 2" key="1">
    <citation type="journal article" date="2016" name="Nat. Commun.">
        <title>Thousands of microbial genomes shed light on interconnected biogeochemical processes in an aquifer system.</title>
        <authorList>
            <person name="Anantharaman K."/>
            <person name="Brown C.T."/>
            <person name="Hug L.A."/>
            <person name="Sharon I."/>
            <person name="Castelle C.J."/>
            <person name="Probst A.J."/>
            <person name="Thomas B.C."/>
            <person name="Singh A."/>
            <person name="Wilkins M.J."/>
            <person name="Karaoz U."/>
            <person name="Brodie E.L."/>
            <person name="Williams K.H."/>
            <person name="Hubbard S.S."/>
            <person name="Banfield J.F."/>
        </authorList>
    </citation>
    <scope>NUCLEOTIDE SEQUENCE [LARGE SCALE GENOMIC DNA]</scope>
</reference>
<organism evidence="1 2">
    <name type="scientific">Candidatus Lambdaproteobacteria bacterium RIFOXYD2_FULL_50_16</name>
    <dbReference type="NCBI Taxonomy" id="1817772"/>
    <lineage>
        <taxon>Bacteria</taxon>
        <taxon>Pseudomonadati</taxon>
        <taxon>Pseudomonadota</taxon>
        <taxon>Candidatus Lambdaproteobacteria</taxon>
    </lineage>
</organism>
<dbReference type="Proteomes" id="UP000178449">
    <property type="component" value="Unassembled WGS sequence"/>
</dbReference>
<dbReference type="AlphaFoldDB" id="A0A1F6GEJ6"/>
<evidence type="ECO:0000313" key="2">
    <source>
        <dbReference type="Proteomes" id="UP000178449"/>
    </source>
</evidence>
<gene>
    <name evidence="1" type="ORF">A2527_01155</name>
</gene>
<evidence type="ECO:0000313" key="1">
    <source>
        <dbReference type="EMBL" id="OGG96529.1"/>
    </source>
</evidence>
<comment type="caution">
    <text evidence="1">The sequence shown here is derived from an EMBL/GenBank/DDBJ whole genome shotgun (WGS) entry which is preliminary data.</text>
</comment>
<name>A0A1F6GEJ6_9PROT</name>
<accession>A0A1F6GEJ6</accession>
<protein>
    <submittedName>
        <fullName evidence="1">Uncharacterized protein</fullName>
    </submittedName>
</protein>
<dbReference type="STRING" id="1817772.A2527_01155"/>
<proteinExistence type="predicted"/>
<sequence>MNPFQLNLKETYLRKRNPRKNRAQLKIPSFKKVPVLAGTVKPKPSLGLLPGKEANLFPPLLYNNLIL</sequence>